<evidence type="ECO:0000256" key="1">
    <source>
        <dbReference type="SAM" id="Phobius"/>
    </source>
</evidence>
<dbReference type="GeneID" id="36622770"/>
<accession>A0A2T4ARA1</accession>
<evidence type="ECO:0000313" key="3">
    <source>
        <dbReference type="Proteomes" id="UP000241690"/>
    </source>
</evidence>
<dbReference type="EMBL" id="KZ679676">
    <property type="protein sequence ID" value="PTB59607.1"/>
    <property type="molecule type" value="Genomic_DNA"/>
</dbReference>
<keyword evidence="1" id="KW-0812">Transmembrane</keyword>
<feature type="transmembrane region" description="Helical" evidence="1">
    <location>
        <begin position="20"/>
        <end position="42"/>
    </location>
</feature>
<feature type="transmembrane region" description="Helical" evidence="1">
    <location>
        <begin position="91"/>
        <end position="110"/>
    </location>
</feature>
<sequence length="113" mass="13115">MALLAYYLFFNLVKHCTNNNILLCQFIIYLPVNSAYLSGTGVEGKKQRKWGDSLLLGTTTYYYLYAFSFFIEAHLDIGCRGYYYLLDYYNNYYYGTTITATYYLLLLLAGSAQ</sequence>
<keyword evidence="1" id="KW-1133">Transmembrane helix</keyword>
<organism evidence="2 3">
    <name type="scientific">Trichoderma harzianum CBS 226.95</name>
    <dbReference type="NCBI Taxonomy" id="983964"/>
    <lineage>
        <taxon>Eukaryota</taxon>
        <taxon>Fungi</taxon>
        <taxon>Dikarya</taxon>
        <taxon>Ascomycota</taxon>
        <taxon>Pezizomycotina</taxon>
        <taxon>Sordariomycetes</taxon>
        <taxon>Hypocreomycetidae</taxon>
        <taxon>Hypocreales</taxon>
        <taxon>Hypocreaceae</taxon>
        <taxon>Trichoderma</taxon>
    </lineage>
</organism>
<proteinExistence type="predicted"/>
<dbReference type="AlphaFoldDB" id="A0A2T4ARA1"/>
<keyword evidence="3" id="KW-1185">Reference proteome</keyword>
<keyword evidence="1" id="KW-0472">Membrane</keyword>
<reference evidence="2 3" key="1">
    <citation type="submission" date="2016-07" db="EMBL/GenBank/DDBJ databases">
        <title>Multiple horizontal gene transfer events from other fungi enriched the ability of initially mycotrophic Trichoderma (Ascomycota) to feed on dead plant biomass.</title>
        <authorList>
            <consortium name="DOE Joint Genome Institute"/>
            <person name="Aerts A."/>
            <person name="Atanasova L."/>
            <person name="Chenthamara K."/>
            <person name="Zhang J."/>
            <person name="Grujic M."/>
            <person name="Henrissat B."/>
            <person name="Kuo A."/>
            <person name="Salamov A."/>
            <person name="Lipzen A."/>
            <person name="Labutti K."/>
            <person name="Barry K."/>
            <person name="Miao Y."/>
            <person name="Rahimi M.J."/>
            <person name="Shen Q."/>
            <person name="Grigoriev I.V."/>
            <person name="Kubicek C.P."/>
            <person name="Druzhinina I.S."/>
        </authorList>
    </citation>
    <scope>NUCLEOTIDE SEQUENCE [LARGE SCALE GENOMIC DNA]</scope>
    <source>
        <strain evidence="2 3">CBS 226.95</strain>
    </source>
</reference>
<name>A0A2T4ARA1_TRIHA</name>
<feature type="transmembrane region" description="Helical" evidence="1">
    <location>
        <begin position="54"/>
        <end position="71"/>
    </location>
</feature>
<protein>
    <submittedName>
        <fullName evidence="2">Uncharacterized protein</fullName>
    </submittedName>
</protein>
<gene>
    <name evidence="2" type="ORF">M431DRAFT_309084</name>
</gene>
<evidence type="ECO:0000313" key="2">
    <source>
        <dbReference type="EMBL" id="PTB59607.1"/>
    </source>
</evidence>
<dbReference type="Proteomes" id="UP000241690">
    <property type="component" value="Unassembled WGS sequence"/>
</dbReference>
<dbReference type="RefSeq" id="XP_024779284.1">
    <property type="nucleotide sequence ID" value="XM_024914205.1"/>
</dbReference>